<dbReference type="Pfam" id="PF10082">
    <property type="entry name" value="BBP2_2"/>
    <property type="match status" value="1"/>
</dbReference>
<name>W5YFR0_9GAMM</name>
<dbReference type="KEGG" id="msx:AU14_01000"/>
<dbReference type="HOGENOM" id="CLU_640608_0_0_6"/>
<proteinExistence type="predicted"/>
<evidence type="ECO:0000313" key="1">
    <source>
        <dbReference type="EMBL" id="AHI27764.1"/>
    </source>
</evidence>
<dbReference type="STRING" id="1420916.AU14_01000"/>
<accession>W5YFR0</accession>
<dbReference type="EMBL" id="CP007151">
    <property type="protein sequence ID" value="AHI27764.1"/>
    <property type="molecule type" value="Genomic_DNA"/>
</dbReference>
<gene>
    <name evidence="1" type="ORF">AU14_01000</name>
</gene>
<protein>
    <submittedName>
        <fullName evidence="1">Uncharacterized protein</fullName>
    </submittedName>
</protein>
<dbReference type="Proteomes" id="UP000061489">
    <property type="component" value="Chromosome"/>
</dbReference>
<dbReference type="InterPro" id="IPR018759">
    <property type="entry name" value="BBP2_2"/>
</dbReference>
<evidence type="ECO:0000313" key="2">
    <source>
        <dbReference type="Proteomes" id="UP000061489"/>
    </source>
</evidence>
<organism evidence="1 2">
    <name type="scientific">Marinobacter similis</name>
    <dbReference type="NCBI Taxonomy" id="1420916"/>
    <lineage>
        <taxon>Bacteria</taxon>
        <taxon>Pseudomonadati</taxon>
        <taxon>Pseudomonadota</taxon>
        <taxon>Gammaproteobacteria</taxon>
        <taxon>Pseudomonadales</taxon>
        <taxon>Marinobacteraceae</taxon>
        <taxon>Marinobacter</taxon>
    </lineage>
</organism>
<keyword evidence="2" id="KW-1185">Reference proteome</keyword>
<reference evidence="1 2" key="1">
    <citation type="journal article" date="2014" name="Genome Announc.">
        <title>Draft Genome Sequences of Marinobacter similis A3d10T and Marinobacter salarius R9SW1T.</title>
        <authorList>
            <person name="Ivanova E.P."/>
            <person name="Ng H.J."/>
            <person name="Webb H.K."/>
            <person name="Feng G."/>
            <person name="Oshima K."/>
            <person name="Hattori M."/>
            <person name="Ohkuma M."/>
            <person name="Sergeev A.F."/>
            <person name="Mikhailov V.V."/>
            <person name="Crawford R.J."/>
            <person name="Sawabe T."/>
        </authorList>
    </citation>
    <scope>NUCLEOTIDE SEQUENCE [LARGE SCALE GENOMIC DNA]</scope>
    <source>
        <strain evidence="1 2">A3d10</strain>
    </source>
</reference>
<dbReference type="AlphaFoldDB" id="W5YFR0"/>
<sequence length="428" mass="48043">MANRMGERMLRTHSLSLFAFVLAFAPVVGGAQLEVIGGQSLRHSDNARKAATNEKSDQESRTYVMAAFVSDPGRCNGSFEGTLGYSSWLDDAYGNETDANMDLESQCELARNFFWSLNNNLREVSQDSTQTQTPENRTRKNLFSTGPRYMWRLGSADALVFDAKYENTEFSEPDETDSERYIGSMAWTRLISQTLSGGISAVASRTELDSGADIDVKTVKVTFNKVWPTTVLSGSLGISELETSFGSTSETNDGIVGELELTRALNPSTSWYLRAARELTDRTSSFDIRFDDFEFNLNESISVETTALSTGVDKVFSDRSSLNARVFVNQTDLLETNELEESAGLGLRYSRSLNELLTAYTGIDYRYSSYEQDQSDDETINLELGIDYLMSRELKVYGKLGYEQKDSDVPTREFQESWALFGIEYRFR</sequence>